<reference evidence="20 21" key="1">
    <citation type="submission" date="2018-06" db="EMBL/GenBank/DDBJ databases">
        <authorList>
            <consortium name="Pathogen Informatics"/>
            <person name="Doyle S."/>
        </authorList>
    </citation>
    <scope>NUCLEOTIDE SEQUENCE [LARGE SCALE GENOMIC DNA]</scope>
    <source>
        <strain evidence="20 21">NCTC12112</strain>
    </source>
</reference>
<dbReference type="SMART" id="SM00490">
    <property type="entry name" value="HELICc"/>
    <property type="match status" value="1"/>
</dbReference>
<dbReference type="Gene3D" id="3.40.50.300">
    <property type="entry name" value="P-loop containing nucleotide triphosphate hydrolases"/>
    <property type="match status" value="2"/>
</dbReference>
<name>A0AAX2JDY5_9FUSO</name>
<feature type="domain" description="Helicase ATP-binding" evidence="18">
    <location>
        <begin position="32"/>
        <end position="201"/>
    </location>
</feature>
<dbReference type="FunFam" id="3.40.50.300:FF:000296">
    <property type="entry name" value="ATP-dependent DNA helicase RecQ"/>
    <property type="match status" value="1"/>
</dbReference>
<dbReference type="PROSITE" id="PS50967">
    <property type="entry name" value="HRDC"/>
    <property type="match status" value="1"/>
</dbReference>
<dbReference type="Pfam" id="PF00270">
    <property type="entry name" value="DEAD"/>
    <property type="match status" value="1"/>
</dbReference>
<dbReference type="InterPro" id="IPR002121">
    <property type="entry name" value="HRDC_dom"/>
</dbReference>
<dbReference type="EMBL" id="LS483487">
    <property type="protein sequence ID" value="SQJ06999.1"/>
    <property type="molecule type" value="Genomic_DNA"/>
</dbReference>
<organism evidence="20 21">
    <name type="scientific">Fusobacterium ulcerans</name>
    <dbReference type="NCBI Taxonomy" id="861"/>
    <lineage>
        <taxon>Bacteria</taxon>
        <taxon>Fusobacteriati</taxon>
        <taxon>Fusobacteriota</taxon>
        <taxon>Fusobacteriia</taxon>
        <taxon>Fusobacteriales</taxon>
        <taxon>Fusobacteriaceae</taxon>
        <taxon>Fusobacterium</taxon>
    </lineage>
</organism>
<keyword evidence="14" id="KW-0413">Isomerase</keyword>
<dbReference type="EC" id="5.6.2.4" evidence="16"/>
<dbReference type="InterPro" id="IPR006293">
    <property type="entry name" value="DNA_helicase_ATP-dep_RecQ_bac"/>
</dbReference>
<dbReference type="Gene3D" id="1.10.10.10">
    <property type="entry name" value="Winged helix-like DNA-binding domain superfamily/Winged helix DNA-binding domain"/>
    <property type="match status" value="1"/>
</dbReference>
<keyword evidence="7 20" id="KW-0378">Hydrolase</keyword>
<evidence type="ECO:0000256" key="8">
    <source>
        <dbReference type="ARBA" id="ARBA00022806"/>
    </source>
</evidence>
<dbReference type="Pfam" id="PF00570">
    <property type="entry name" value="HRDC"/>
    <property type="match status" value="1"/>
</dbReference>
<dbReference type="GO" id="GO:0009378">
    <property type="term" value="F:four-way junction helicase activity"/>
    <property type="evidence" value="ECO:0007669"/>
    <property type="project" value="TreeGrafter"/>
</dbReference>
<dbReference type="Pfam" id="PF09382">
    <property type="entry name" value="RQC"/>
    <property type="match status" value="1"/>
</dbReference>
<dbReference type="InterPro" id="IPR044876">
    <property type="entry name" value="HRDC_dom_sf"/>
</dbReference>
<dbReference type="SMART" id="SM00341">
    <property type="entry name" value="HRDC"/>
    <property type="match status" value="1"/>
</dbReference>
<evidence type="ECO:0000256" key="15">
    <source>
        <dbReference type="ARBA" id="ARBA00034617"/>
    </source>
</evidence>
<dbReference type="InterPro" id="IPR036390">
    <property type="entry name" value="WH_DNA-bd_sf"/>
</dbReference>
<evidence type="ECO:0000256" key="4">
    <source>
        <dbReference type="ARBA" id="ARBA00022723"/>
    </source>
</evidence>
<dbReference type="NCBIfam" id="TIGR00614">
    <property type="entry name" value="recQ_fam"/>
    <property type="match status" value="1"/>
</dbReference>
<sequence length="644" mass="74637">MLVKKLMKNEARRLLKEIYGYDDFRDGQKVIVSSVLQRRDTLGVMSTGGGKSICYQIPALLFKGITIVISPLISLMKDQVDTLKLLGIKSVYINSTLSREEYSDAMGRIRSGNVKIIYIAPERLANEKFVTFIKKLNIAMIAVDEAHCISQWGHDFRKSYLEIPNFVKKIGKPIQMLALTATATAEVRQDIEEKLEMKNPFSYVAGFDRENIFFKVVKNVVAEAYIVDYLKKAPKKSGIIYASTRKEVDSLYAYLELREFSVGKYHAGLTEKERKDFQEKFIKDEIKIMVATNAFGMGIDKSNVRFVLHRNIPKDMESYYQEAGRAGRDGAPAEAVLMYFEEDVGTQEYLIEMNEETENQLKKEKMEKLDKMVEYAYLESCYREYILKYFGDKRIKNYCGKCGNCKSFKNVEDLTVEAQKILSCIGRAKESIGISTLTNILVGKSDTKMDKKEYHKLSTFGIMQERDRNWIEEFINFLISDGYLEQSAGSFPVLRLNERARKVLKNETAVFRRVDEKVTFDYYEDPLFENLNQLRNRIAEKEKVAPYIVFSDLTLMEMAEKKPKNRWDMLKIRGIGNQKFKNYGEEFLKVINSFSDEDMEIIRLESIVEDKYLEESKLEDLKNKLQINISSEKLREILIKSLFS</sequence>
<dbReference type="PANTHER" id="PTHR13710">
    <property type="entry name" value="DNA HELICASE RECQ FAMILY MEMBER"/>
    <property type="match status" value="1"/>
</dbReference>
<dbReference type="InterPro" id="IPR032284">
    <property type="entry name" value="RecQ_Zn-bd"/>
</dbReference>
<dbReference type="Pfam" id="PF00271">
    <property type="entry name" value="Helicase_C"/>
    <property type="match status" value="1"/>
</dbReference>
<comment type="cofactor">
    <cofactor evidence="1">
        <name>Mg(2+)</name>
        <dbReference type="ChEBI" id="CHEBI:18420"/>
    </cofactor>
</comment>
<proteinExistence type="inferred from homology"/>
<dbReference type="GO" id="GO:0006310">
    <property type="term" value="P:DNA recombination"/>
    <property type="evidence" value="ECO:0007669"/>
    <property type="project" value="UniProtKB-UniRule"/>
</dbReference>
<evidence type="ECO:0000256" key="7">
    <source>
        <dbReference type="ARBA" id="ARBA00022801"/>
    </source>
</evidence>
<dbReference type="PROSITE" id="PS51194">
    <property type="entry name" value="HELICASE_CTER"/>
    <property type="match status" value="1"/>
</dbReference>
<dbReference type="PANTHER" id="PTHR13710:SF105">
    <property type="entry name" value="ATP-DEPENDENT DNA HELICASE Q1"/>
    <property type="match status" value="1"/>
</dbReference>
<keyword evidence="13" id="KW-0234">DNA repair</keyword>
<dbReference type="AlphaFoldDB" id="A0AAX2JDY5"/>
<dbReference type="GO" id="GO:0043138">
    <property type="term" value="F:3'-5' DNA helicase activity"/>
    <property type="evidence" value="ECO:0007669"/>
    <property type="project" value="UniProtKB-EC"/>
</dbReference>
<dbReference type="GO" id="GO:0046872">
    <property type="term" value="F:metal ion binding"/>
    <property type="evidence" value="ECO:0007669"/>
    <property type="project" value="UniProtKB-KW"/>
</dbReference>
<dbReference type="Gene3D" id="1.10.150.80">
    <property type="entry name" value="HRDC domain"/>
    <property type="match status" value="1"/>
</dbReference>
<keyword evidence="12" id="KW-0233">DNA recombination</keyword>
<gene>
    <name evidence="20" type="primary">recQ</name>
    <name evidence="20" type="ORF">NCTC12112_02153</name>
</gene>
<evidence type="ECO:0000259" key="19">
    <source>
        <dbReference type="PROSITE" id="PS51194"/>
    </source>
</evidence>
<dbReference type="InterPro" id="IPR004589">
    <property type="entry name" value="DNA_helicase_ATP-dep_RecQ"/>
</dbReference>
<dbReference type="InterPro" id="IPR014001">
    <property type="entry name" value="Helicase_ATP-bd"/>
</dbReference>
<dbReference type="GO" id="GO:0005524">
    <property type="term" value="F:ATP binding"/>
    <property type="evidence" value="ECO:0007669"/>
    <property type="project" value="UniProtKB-KW"/>
</dbReference>
<dbReference type="GO" id="GO:0003677">
    <property type="term" value="F:DNA binding"/>
    <property type="evidence" value="ECO:0007669"/>
    <property type="project" value="UniProtKB-KW"/>
</dbReference>
<evidence type="ECO:0000256" key="11">
    <source>
        <dbReference type="ARBA" id="ARBA00023125"/>
    </source>
</evidence>
<evidence type="ECO:0000259" key="18">
    <source>
        <dbReference type="PROSITE" id="PS51192"/>
    </source>
</evidence>
<evidence type="ECO:0000256" key="3">
    <source>
        <dbReference type="ARBA" id="ARBA00005446"/>
    </source>
</evidence>
<dbReference type="SMART" id="SM00487">
    <property type="entry name" value="DEXDc"/>
    <property type="match status" value="1"/>
</dbReference>
<dbReference type="Proteomes" id="UP000249008">
    <property type="component" value="Chromosome 1"/>
</dbReference>
<keyword evidence="11" id="KW-0238">DNA-binding</keyword>
<dbReference type="InterPro" id="IPR011545">
    <property type="entry name" value="DEAD/DEAH_box_helicase_dom"/>
</dbReference>
<dbReference type="InterPro" id="IPR027417">
    <property type="entry name" value="P-loop_NTPase"/>
</dbReference>
<dbReference type="GO" id="GO:0030894">
    <property type="term" value="C:replisome"/>
    <property type="evidence" value="ECO:0007669"/>
    <property type="project" value="TreeGrafter"/>
</dbReference>
<keyword evidence="9" id="KW-0862">Zinc</keyword>
<keyword evidence="5" id="KW-0547">Nucleotide-binding</keyword>
<dbReference type="Pfam" id="PF16124">
    <property type="entry name" value="RecQ_Zn_bind"/>
    <property type="match status" value="1"/>
</dbReference>
<dbReference type="GO" id="GO:0006260">
    <property type="term" value="P:DNA replication"/>
    <property type="evidence" value="ECO:0007669"/>
    <property type="project" value="InterPro"/>
</dbReference>
<dbReference type="SMART" id="SM00956">
    <property type="entry name" value="RQC"/>
    <property type="match status" value="1"/>
</dbReference>
<dbReference type="InterPro" id="IPR018982">
    <property type="entry name" value="RQC_domain"/>
</dbReference>
<evidence type="ECO:0000256" key="13">
    <source>
        <dbReference type="ARBA" id="ARBA00023204"/>
    </source>
</evidence>
<keyword evidence="6" id="KW-0227">DNA damage</keyword>
<evidence type="ECO:0000256" key="1">
    <source>
        <dbReference type="ARBA" id="ARBA00001946"/>
    </source>
</evidence>
<dbReference type="InterPro" id="IPR010997">
    <property type="entry name" value="HRDC-like_sf"/>
</dbReference>
<dbReference type="InterPro" id="IPR036388">
    <property type="entry name" value="WH-like_DNA-bd_sf"/>
</dbReference>
<evidence type="ECO:0000256" key="5">
    <source>
        <dbReference type="ARBA" id="ARBA00022741"/>
    </source>
</evidence>
<dbReference type="PROSITE" id="PS51192">
    <property type="entry name" value="HELICASE_ATP_BIND_1"/>
    <property type="match status" value="1"/>
</dbReference>
<comment type="similarity">
    <text evidence="3">Belongs to the helicase family. RecQ subfamily.</text>
</comment>
<evidence type="ECO:0000256" key="12">
    <source>
        <dbReference type="ARBA" id="ARBA00023172"/>
    </source>
</evidence>
<keyword evidence="8 20" id="KW-0347">Helicase</keyword>
<evidence type="ECO:0000259" key="17">
    <source>
        <dbReference type="PROSITE" id="PS50967"/>
    </source>
</evidence>
<dbReference type="SUPFAM" id="SSF47819">
    <property type="entry name" value="HRDC-like"/>
    <property type="match status" value="1"/>
</dbReference>
<feature type="domain" description="HRDC" evidence="17">
    <location>
        <begin position="521"/>
        <end position="601"/>
    </location>
</feature>
<dbReference type="CDD" id="cd17920">
    <property type="entry name" value="DEXHc_RecQ"/>
    <property type="match status" value="1"/>
</dbReference>
<evidence type="ECO:0000313" key="20">
    <source>
        <dbReference type="EMBL" id="SQJ06999.1"/>
    </source>
</evidence>
<dbReference type="GO" id="GO:0005737">
    <property type="term" value="C:cytoplasm"/>
    <property type="evidence" value="ECO:0007669"/>
    <property type="project" value="TreeGrafter"/>
</dbReference>
<feature type="domain" description="Helicase C-terminal" evidence="19">
    <location>
        <begin position="225"/>
        <end position="373"/>
    </location>
</feature>
<comment type="catalytic activity">
    <reaction evidence="15">
        <text>Couples ATP hydrolysis with the unwinding of duplex DNA by translocating in the 3'-5' direction.</text>
        <dbReference type="EC" id="5.6.2.4"/>
    </reaction>
</comment>
<dbReference type="SUPFAM" id="SSF46785">
    <property type="entry name" value="Winged helix' DNA-binding domain"/>
    <property type="match status" value="1"/>
</dbReference>
<evidence type="ECO:0000256" key="14">
    <source>
        <dbReference type="ARBA" id="ARBA00023235"/>
    </source>
</evidence>
<evidence type="ECO:0000256" key="6">
    <source>
        <dbReference type="ARBA" id="ARBA00022763"/>
    </source>
</evidence>
<evidence type="ECO:0000313" key="21">
    <source>
        <dbReference type="Proteomes" id="UP000249008"/>
    </source>
</evidence>
<dbReference type="GO" id="GO:0016787">
    <property type="term" value="F:hydrolase activity"/>
    <property type="evidence" value="ECO:0007669"/>
    <property type="project" value="UniProtKB-KW"/>
</dbReference>
<dbReference type="GO" id="GO:0009432">
    <property type="term" value="P:SOS response"/>
    <property type="evidence" value="ECO:0007669"/>
    <property type="project" value="UniProtKB-UniRule"/>
</dbReference>
<evidence type="ECO:0000256" key="9">
    <source>
        <dbReference type="ARBA" id="ARBA00022833"/>
    </source>
</evidence>
<keyword evidence="10" id="KW-0067">ATP-binding</keyword>
<dbReference type="GO" id="GO:0006281">
    <property type="term" value="P:DNA repair"/>
    <property type="evidence" value="ECO:0007669"/>
    <property type="project" value="UniProtKB-KW"/>
</dbReference>
<evidence type="ECO:0000256" key="2">
    <source>
        <dbReference type="ARBA" id="ARBA00001947"/>
    </source>
</evidence>
<comment type="cofactor">
    <cofactor evidence="2">
        <name>Zn(2+)</name>
        <dbReference type="ChEBI" id="CHEBI:29105"/>
    </cofactor>
</comment>
<dbReference type="GO" id="GO:0043590">
    <property type="term" value="C:bacterial nucleoid"/>
    <property type="evidence" value="ECO:0007669"/>
    <property type="project" value="TreeGrafter"/>
</dbReference>
<accession>A0AAX2JDY5</accession>
<keyword evidence="4" id="KW-0479">Metal-binding</keyword>
<protein>
    <recommendedName>
        <fullName evidence="16">DNA helicase RecQ</fullName>
        <ecNumber evidence="16">5.6.2.4</ecNumber>
    </recommendedName>
</protein>
<dbReference type="SUPFAM" id="SSF52540">
    <property type="entry name" value="P-loop containing nucleoside triphosphate hydrolases"/>
    <property type="match status" value="1"/>
</dbReference>
<dbReference type="NCBIfam" id="TIGR01389">
    <property type="entry name" value="recQ"/>
    <property type="match status" value="1"/>
</dbReference>
<evidence type="ECO:0000256" key="16">
    <source>
        <dbReference type="NCBIfam" id="TIGR01389"/>
    </source>
</evidence>
<evidence type="ECO:0000256" key="10">
    <source>
        <dbReference type="ARBA" id="ARBA00022840"/>
    </source>
</evidence>
<dbReference type="InterPro" id="IPR001650">
    <property type="entry name" value="Helicase_C-like"/>
</dbReference>